<keyword evidence="2" id="KW-1185">Reference proteome</keyword>
<organism evidence="1 2">
    <name type="scientific">Sphagnum troendelagicum</name>
    <dbReference type="NCBI Taxonomy" id="128251"/>
    <lineage>
        <taxon>Eukaryota</taxon>
        <taxon>Viridiplantae</taxon>
        <taxon>Streptophyta</taxon>
        <taxon>Embryophyta</taxon>
        <taxon>Bryophyta</taxon>
        <taxon>Sphagnophytina</taxon>
        <taxon>Sphagnopsida</taxon>
        <taxon>Sphagnales</taxon>
        <taxon>Sphagnaceae</taxon>
        <taxon>Sphagnum</taxon>
    </lineage>
</organism>
<name>A0ABP0UG27_9BRYO</name>
<dbReference type="Proteomes" id="UP001497512">
    <property type="component" value="Chromosome 3"/>
</dbReference>
<reference evidence="1" key="1">
    <citation type="submission" date="2024-02" db="EMBL/GenBank/DDBJ databases">
        <authorList>
            <consortium name="ELIXIR-Norway"/>
            <consortium name="Elixir Norway"/>
        </authorList>
    </citation>
    <scope>NUCLEOTIDE SEQUENCE</scope>
</reference>
<gene>
    <name evidence="1" type="ORF">CSSPTR1EN2_LOCUS15318</name>
</gene>
<evidence type="ECO:0008006" key="3">
    <source>
        <dbReference type="Google" id="ProtNLM"/>
    </source>
</evidence>
<dbReference type="PROSITE" id="PS51257">
    <property type="entry name" value="PROKAR_LIPOPROTEIN"/>
    <property type="match status" value="1"/>
</dbReference>
<accession>A0ABP0UG27</accession>
<sequence>MFSFKFHSFIHLGAFVGGVVACLDALLVSASHRSLGVVCVCVRAKITWDCVLESEDQSRFASMQSHEFRHDPNPGIVKISRTLKILPFLFILSDFRRNPTAR</sequence>
<proteinExistence type="predicted"/>
<dbReference type="EMBL" id="OZ019895">
    <property type="protein sequence ID" value="CAK9220249.1"/>
    <property type="molecule type" value="Genomic_DNA"/>
</dbReference>
<protein>
    <recommendedName>
        <fullName evidence="3">Secreted protein</fullName>
    </recommendedName>
</protein>
<evidence type="ECO:0000313" key="1">
    <source>
        <dbReference type="EMBL" id="CAK9220249.1"/>
    </source>
</evidence>
<evidence type="ECO:0000313" key="2">
    <source>
        <dbReference type="Proteomes" id="UP001497512"/>
    </source>
</evidence>